<comment type="similarity">
    <text evidence="1">Belongs to the EamA transporter family.</text>
</comment>
<organism evidence="4 5">
    <name type="scientific">Sporomusa ovata</name>
    <dbReference type="NCBI Taxonomy" id="2378"/>
    <lineage>
        <taxon>Bacteria</taxon>
        <taxon>Bacillati</taxon>
        <taxon>Bacillota</taxon>
        <taxon>Negativicutes</taxon>
        <taxon>Selenomonadales</taxon>
        <taxon>Sporomusaceae</taxon>
        <taxon>Sporomusa</taxon>
    </lineage>
</organism>
<dbReference type="RefSeq" id="WP_021168476.1">
    <property type="nucleotide sequence ID" value="NZ_CTRP01000011.1"/>
</dbReference>
<keyword evidence="2" id="KW-0472">Membrane</keyword>
<dbReference type="Proteomes" id="UP000049855">
    <property type="component" value="Unassembled WGS sequence"/>
</dbReference>
<feature type="transmembrane region" description="Helical" evidence="2">
    <location>
        <begin position="31"/>
        <end position="53"/>
    </location>
</feature>
<dbReference type="AlphaFoldDB" id="A0A0U1L0D2"/>
<keyword evidence="2" id="KW-1133">Transmembrane helix</keyword>
<evidence type="ECO:0000313" key="5">
    <source>
        <dbReference type="Proteomes" id="UP000049855"/>
    </source>
</evidence>
<keyword evidence="2" id="KW-0812">Transmembrane</keyword>
<gene>
    <name evidence="4" type="ORF">SpAn4DRAFT_3249</name>
</gene>
<keyword evidence="5" id="KW-1185">Reference proteome</keyword>
<dbReference type="EMBL" id="CTRP01000011">
    <property type="protein sequence ID" value="CQR72789.1"/>
    <property type="molecule type" value="Genomic_DNA"/>
</dbReference>
<evidence type="ECO:0000256" key="1">
    <source>
        <dbReference type="ARBA" id="ARBA00007362"/>
    </source>
</evidence>
<feature type="transmembrane region" description="Helical" evidence="2">
    <location>
        <begin position="65"/>
        <end position="87"/>
    </location>
</feature>
<sequence>MYYWSSIGLIVISNIVYNICQKEINPDVNPFASLFITYVIAGTVTLISIPFYGDDSFGFVKAFSGINWATVVLALGVLGIEIGYLLAFRAGWNISTCSVIANILLALALIPIGMVMYGEQINWLKISGFIVCIIGLVMINKN</sequence>
<feature type="transmembrane region" description="Helical" evidence="2">
    <location>
        <begin position="123"/>
        <end position="139"/>
    </location>
</feature>
<feature type="domain" description="EamA" evidence="3">
    <location>
        <begin position="16"/>
        <end position="140"/>
    </location>
</feature>
<reference evidence="5" key="1">
    <citation type="submission" date="2015-03" db="EMBL/GenBank/DDBJ databases">
        <authorList>
            <person name="Nijsse Bart"/>
        </authorList>
    </citation>
    <scope>NUCLEOTIDE SEQUENCE [LARGE SCALE GENOMIC DNA]</scope>
</reference>
<protein>
    <submittedName>
        <fullName evidence="4">Membrane protein</fullName>
    </submittedName>
</protein>
<name>A0A0U1L0D2_9FIRM</name>
<dbReference type="InterPro" id="IPR000620">
    <property type="entry name" value="EamA_dom"/>
</dbReference>
<dbReference type="GO" id="GO:0016020">
    <property type="term" value="C:membrane"/>
    <property type="evidence" value="ECO:0007669"/>
    <property type="project" value="InterPro"/>
</dbReference>
<dbReference type="Pfam" id="PF00892">
    <property type="entry name" value="EamA"/>
    <property type="match status" value="1"/>
</dbReference>
<evidence type="ECO:0000259" key="3">
    <source>
        <dbReference type="Pfam" id="PF00892"/>
    </source>
</evidence>
<evidence type="ECO:0000313" key="4">
    <source>
        <dbReference type="EMBL" id="CQR72789.1"/>
    </source>
</evidence>
<proteinExistence type="inferred from homology"/>
<accession>A0A0U1L0D2</accession>
<feature type="transmembrane region" description="Helical" evidence="2">
    <location>
        <begin position="99"/>
        <end position="117"/>
    </location>
</feature>
<evidence type="ECO:0000256" key="2">
    <source>
        <dbReference type="SAM" id="Phobius"/>
    </source>
</evidence>